<dbReference type="Gene3D" id="1.10.10.10">
    <property type="entry name" value="Winged helix-like DNA-binding domain superfamily/Winged helix DNA-binding domain"/>
    <property type="match status" value="1"/>
</dbReference>
<evidence type="ECO:0000259" key="3">
    <source>
        <dbReference type="PROSITE" id="PS50043"/>
    </source>
</evidence>
<dbReference type="Pfam" id="PF00196">
    <property type="entry name" value="GerE"/>
    <property type="match status" value="1"/>
</dbReference>
<feature type="domain" description="HTH luxR-type" evidence="3">
    <location>
        <begin position="166"/>
        <end position="231"/>
    </location>
</feature>
<keyword evidence="2" id="KW-0804">Transcription</keyword>
<organism evidence="4">
    <name type="scientific">freshwater metagenome</name>
    <dbReference type="NCBI Taxonomy" id="449393"/>
    <lineage>
        <taxon>unclassified sequences</taxon>
        <taxon>metagenomes</taxon>
        <taxon>ecological metagenomes</taxon>
    </lineage>
</organism>
<dbReference type="EMBL" id="CAFBQI010000007">
    <property type="protein sequence ID" value="CAB5044830.1"/>
    <property type="molecule type" value="Genomic_DNA"/>
</dbReference>
<proteinExistence type="predicted"/>
<dbReference type="GO" id="GO:0006355">
    <property type="term" value="P:regulation of DNA-templated transcription"/>
    <property type="evidence" value="ECO:0007669"/>
    <property type="project" value="InterPro"/>
</dbReference>
<dbReference type="InterPro" id="IPR036388">
    <property type="entry name" value="WH-like_DNA-bd_sf"/>
</dbReference>
<dbReference type="InterPro" id="IPR003018">
    <property type="entry name" value="GAF"/>
</dbReference>
<evidence type="ECO:0000256" key="2">
    <source>
        <dbReference type="ARBA" id="ARBA00023163"/>
    </source>
</evidence>
<dbReference type="EMBL" id="CAEZZT010000022">
    <property type="protein sequence ID" value="CAB4774373.1"/>
    <property type="molecule type" value="Genomic_DNA"/>
</dbReference>
<evidence type="ECO:0000313" key="5">
    <source>
        <dbReference type="EMBL" id="CAB5044830.1"/>
    </source>
</evidence>
<protein>
    <submittedName>
        <fullName evidence="4">Unannotated protein</fullName>
    </submittedName>
</protein>
<evidence type="ECO:0000256" key="1">
    <source>
        <dbReference type="ARBA" id="ARBA00023015"/>
    </source>
</evidence>
<accession>A0A6J6VTW2</accession>
<dbReference type="InterPro" id="IPR029016">
    <property type="entry name" value="GAF-like_dom_sf"/>
</dbReference>
<gene>
    <name evidence="4" type="ORF">UFOPK2918_00472</name>
    <name evidence="5" type="ORF">UFOPK4303_00180</name>
</gene>
<evidence type="ECO:0000313" key="4">
    <source>
        <dbReference type="EMBL" id="CAB4774373.1"/>
    </source>
</evidence>
<dbReference type="InterPro" id="IPR016032">
    <property type="entry name" value="Sig_transdc_resp-reg_C-effctor"/>
</dbReference>
<reference evidence="4" key="1">
    <citation type="submission" date="2020-05" db="EMBL/GenBank/DDBJ databases">
        <authorList>
            <person name="Chiriac C."/>
            <person name="Salcher M."/>
            <person name="Ghai R."/>
            <person name="Kavagutti S V."/>
        </authorList>
    </citation>
    <scope>NUCLEOTIDE SEQUENCE</scope>
</reference>
<dbReference type="AlphaFoldDB" id="A0A6J6VTW2"/>
<sequence length="234" mass="26937">MRTLDEVLKYLVDQVLVEIEVSSAFVCALNRHNRVDLISYCNIDPILLAAFPTDLTLFDGFPLTDSLRNRKTIWINTLPSWGGDYPSMKEFETEFEHKTFFTMPIERDDKPVAVIGFFALPAIEFSEEIADFLHTLSDLVSLNFFRHSKSLENKVNLRVRTISTSEVTSLATLTERQTLILKMMSDEYTNLMISEILGYSESTIRQESIRIYAKLRCNGRKRASQMYKAQVTNP</sequence>
<dbReference type="SMART" id="SM00421">
    <property type="entry name" value="HTH_LUXR"/>
    <property type="match status" value="1"/>
</dbReference>
<dbReference type="SUPFAM" id="SSF46894">
    <property type="entry name" value="C-terminal effector domain of the bipartite response regulators"/>
    <property type="match status" value="1"/>
</dbReference>
<dbReference type="SUPFAM" id="SSF55781">
    <property type="entry name" value="GAF domain-like"/>
    <property type="match status" value="1"/>
</dbReference>
<dbReference type="InterPro" id="IPR000792">
    <property type="entry name" value="Tscrpt_reg_LuxR_C"/>
</dbReference>
<dbReference type="Gene3D" id="3.30.450.40">
    <property type="match status" value="1"/>
</dbReference>
<dbReference type="PROSITE" id="PS50043">
    <property type="entry name" value="HTH_LUXR_2"/>
    <property type="match status" value="1"/>
</dbReference>
<dbReference type="Pfam" id="PF13185">
    <property type="entry name" value="GAF_2"/>
    <property type="match status" value="1"/>
</dbReference>
<name>A0A6J6VTW2_9ZZZZ</name>
<keyword evidence="1" id="KW-0805">Transcription regulation</keyword>
<dbReference type="GO" id="GO:0003677">
    <property type="term" value="F:DNA binding"/>
    <property type="evidence" value="ECO:0007669"/>
    <property type="project" value="InterPro"/>
</dbReference>